<accession>A0A0K6IA81</accession>
<feature type="region of interest" description="Disordered" evidence="1">
    <location>
        <begin position="104"/>
        <end position="135"/>
    </location>
</feature>
<sequence>MMTALRGNLAILALAPALVMLVLALAVMRPAQAHSAFVRAGLVSLETFQPASYSVIASMAPKAGTPDEGAPVLPGQGAPCKIMLCTGIMGFPLQEQPQRVSVPAGPLLLGAPEPYGDAPARLDDPPPKPRSSNFS</sequence>
<dbReference type="Proteomes" id="UP000183900">
    <property type="component" value="Unassembled WGS sequence"/>
</dbReference>
<dbReference type="AlphaFoldDB" id="A0A0K6IA81"/>
<protein>
    <recommendedName>
        <fullName evidence="4">DUF2946 domain-containing protein</fullName>
    </recommendedName>
</protein>
<evidence type="ECO:0000313" key="3">
    <source>
        <dbReference type="Proteomes" id="UP000183900"/>
    </source>
</evidence>
<reference evidence="3" key="1">
    <citation type="submission" date="2015-08" db="EMBL/GenBank/DDBJ databases">
        <authorList>
            <person name="Varghese N."/>
        </authorList>
    </citation>
    <scope>NUCLEOTIDE SEQUENCE [LARGE SCALE GENOMIC DNA]</scope>
    <source>
        <strain evidence="3">DSM 23407</strain>
    </source>
</reference>
<name>A0A0K6IA81_9HYPH</name>
<organism evidence="2 3">
    <name type="scientific">Pannonibacter indicus</name>
    <dbReference type="NCBI Taxonomy" id="466044"/>
    <lineage>
        <taxon>Bacteria</taxon>
        <taxon>Pseudomonadati</taxon>
        <taxon>Pseudomonadota</taxon>
        <taxon>Alphaproteobacteria</taxon>
        <taxon>Hyphomicrobiales</taxon>
        <taxon>Stappiaceae</taxon>
        <taxon>Pannonibacter</taxon>
    </lineage>
</organism>
<evidence type="ECO:0000313" key="2">
    <source>
        <dbReference type="EMBL" id="CUB00045.1"/>
    </source>
</evidence>
<proteinExistence type="predicted"/>
<evidence type="ECO:0000256" key="1">
    <source>
        <dbReference type="SAM" id="MobiDB-lite"/>
    </source>
</evidence>
<gene>
    <name evidence="2" type="ORF">Ga0061067_11617</name>
</gene>
<evidence type="ECO:0008006" key="4">
    <source>
        <dbReference type="Google" id="ProtNLM"/>
    </source>
</evidence>
<dbReference type="EMBL" id="CYHE01000016">
    <property type="protein sequence ID" value="CUB00045.1"/>
    <property type="molecule type" value="Genomic_DNA"/>
</dbReference>
<keyword evidence="3" id="KW-1185">Reference proteome</keyword>